<reference evidence="1 2" key="1">
    <citation type="submission" date="2019-10" db="EMBL/GenBank/DDBJ databases">
        <title>Extracellular Electron Transfer in a Candidatus Methanoperedens spp. Enrichment Culture.</title>
        <authorList>
            <person name="Berger S."/>
            <person name="Rangel Shaw D."/>
            <person name="Berben T."/>
            <person name="In 'T Zandt M."/>
            <person name="Frank J."/>
            <person name="Reimann J."/>
            <person name="Jetten M.S.M."/>
            <person name="Welte C.U."/>
        </authorList>
    </citation>
    <scope>NUCLEOTIDE SEQUENCE [LARGE SCALE GENOMIC DNA]</scope>
    <source>
        <strain evidence="1">SB12</strain>
    </source>
</reference>
<dbReference type="AlphaFoldDB" id="A0A833GVV3"/>
<organism evidence="1 2">
    <name type="scientific">Leptonema illini</name>
    <dbReference type="NCBI Taxonomy" id="183"/>
    <lineage>
        <taxon>Bacteria</taxon>
        <taxon>Pseudomonadati</taxon>
        <taxon>Spirochaetota</taxon>
        <taxon>Spirochaetia</taxon>
        <taxon>Leptospirales</taxon>
        <taxon>Leptospiraceae</taxon>
        <taxon>Leptonema</taxon>
    </lineage>
</organism>
<dbReference type="Proteomes" id="UP000460298">
    <property type="component" value="Unassembled WGS sequence"/>
</dbReference>
<proteinExistence type="predicted"/>
<comment type="caution">
    <text evidence="1">The sequence shown here is derived from an EMBL/GenBank/DDBJ whole genome shotgun (WGS) entry which is preliminary data.</text>
</comment>
<protein>
    <submittedName>
        <fullName evidence="1">Uncharacterized protein</fullName>
    </submittedName>
</protein>
<dbReference type="EMBL" id="WBUI01000068">
    <property type="protein sequence ID" value="KAB2927679.1"/>
    <property type="molecule type" value="Genomic_DNA"/>
</dbReference>
<sequence>MNDIGIEETIAQINSHVNKFQWMDFEVHQYHDEHLQIHGGIDLLEKPDIRIIFSGVFFAATPFEWKTETSADSLVLVQGDEARELNLRYQVVEGIYIFKFIAEDYPKDFGCYIGAEKIWFDRSV</sequence>
<evidence type="ECO:0000313" key="1">
    <source>
        <dbReference type="EMBL" id="KAB2927679.1"/>
    </source>
</evidence>
<gene>
    <name evidence="1" type="ORF">F9K24_22515</name>
</gene>
<accession>A0A833GVV3</accession>
<evidence type="ECO:0000313" key="2">
    <source>
        <dbReference type="Proteomes" id="UP000460298"/>
    </source>
</evidence>
<name>A0A833GVV3_9LEPT</name>